<keyword evidence="2" id="KW-0677">Repeat</keyword>
<dbReference type="InterPro" id="IPR020472">
    <property type="entry name" value="WD40_PAC1"/>
</dbReference>
<evidence type="ECO:0000313" key="5">
    <source>
        <dbReference type="WBParaSite" id="jg26758"/>
    </source>
</evidence>
<dbReference type="AlphaFoldDB" id="A0A915E6M5"/>
<dbReference type="GO" id="GO:0005669">
    <property type="term" value="C:transcription factor TFIID complex"/>
    <property type="evidence" value="ECO:0007669"/>
    <property type="project" value="TreeGrafter"/>
</dbReference>
<dbReference type="Pfam" id="PF00400">
    <property type="entry name" value="WD40"/>
    <property type="match status" value="2"/>
</dbReference>
<dbReference type="Gene3D" id="2.130.10.10">
    <property type="entry name" value="YVTN repeat-like/Quinoprotein amine dehydrogenase"/>
    <property type="match status" value="1"/>
</dbReference>
<name>A0A915E6M5_9BILA</name>
<dbReference type="WBParaSite" id="jg26758">
    <property type="protein sequence ID" value="jg26758"/>
    <property type="gene ID" value="jg26758"/>
</dbReference>
<dbReference type="PRINTS" id="PR00320">
    <property type="entry name" value="GPROTEINBRPT"/>
</dbReference>
<accession>A0A915E6M5</accession>
<dbReference type="GO" id="GO:0016251">
    <property type="term" value="F:RNA polymerase II general transcription initiation factor activity"/>
    <property type="evidence" value="ECO:0007669"/>
    <property type="project" value="TreeGrafter"/>
</dbReference>
<dbReference type="PANTHER" id="PTHR19879">
    <property type="entry name" value="TRANSCRIPTION INITIATION FACTOR TFIID"/>
    <property type="match status" value="1"/>
</dbReference>
<dbReference type="InterPro" id="IPR019775">
    <property type="entry name" value="WD40_repeat_CS"/>
</dbReference>
<dbReference type="GO" id="GO:0006367">
    <property type="term" value="P:transcription initiation at RNA polymerase II promoter"/>
    <property type="evidence" value="ECO:0007669"/>
    <property type="project" value="TreeGrafter"/>
</dbReference>
<dbReference type="SUPFAM" id="SSF50978">
    <property type="entry name" value="WD40 repeat-like"/>
    <property type="match status" value="1"/>
</dbReference>
<proteinExistence type="predicted"/>
<evidence type="ECO:0000256" key="1">
    <source>
        <dbReference type="ARBA" id="ARBA00022574"/>
    </source>
</evidence>
<evidence type="ECO:0000313" key="4">
    <source>
        <dbReference type="Proteomes" id="UP000887574"/>
    </source>
</evidence>
<dbReference type="PROSITE" id="PS50082">
    <property type="entry name" value="WD_REPEATS_2"/>
    <property type="match status" value="2"/>
</dbReference>
<dbReference type="InterPro" id="IPR015943">
    <property type="entry name" value="WD40/YVTN_repeat-like_dom_sf"/>
</dbReference>
<dbReference type="PANTHER" id="PTHR19879:SF1">
    <property type="entry name" value="CANNONBALL-RELATED"/>
    <property type="match status" value="1"/>
</dbReference>
<keyword evidence="4" id="KW-1185">Reference proteome</keyword>
<dbReference type="SMART" id="SM00320">
    <property type="entry name" value="WD40"/>
    <property type="match status" value="3"/>
</dbReference>
<keyword evidence="1 3" id="KW-0853">WD repeat</keyword>
<evidence type="ECO:0000256" key="3">
    <source>
        <dbReference type="PROSITE-ProRule" id="PRU00221"/>
    </source>
</evidence>
<protein>
    <submittedName>
        <fullName evidence="5">Uncharacterized protein</fullName>
    </submittedName>
</protein>
<feature type="repeat" description="WD" evidence="3">
    <location>
        <begin position="121"/>
        <end position="162"/>
    </location>
</feature>
<evidence type="ECO:0000256" key="2">
    <source>
        <dbReference type="ARBA" id="ARBA00022737"/>
    </source>
</evidence>
<dbReference type="Proteomes" id="UP000887574">
    <property type="component" value="Unplaced"/>
</dbReference>
<dbReference type="InterPro" id="IPR036322">
    <property type="entry name" value="WD40_repeat_dom_sf"/>
</dbReference>
<reference evidence="5" key="1">
    <citation type="submission" date="2022-11" db="UniProtKB">
        <authorList>
            <consortium name="WormBaseParasite"/>
        </authorList>
    </citation>
    <scope>IDENTIFICATION</scope>
</reference>
<organism evidence="4 5">
    <name type="scientific">Ditylenchus dipsaci</name>
    <dbReference type="NCBI Taxonomy" id="166011"/>
    <lineage>
        <taxon>Eukaryota</taxon>
        <taxon>Metazoa</taxon>
        <taxon>Ecdysozoa</taxon>
        <taxon>Nematoda</taxon>
        <taxon>Chromadorea</taxon>
        <taxon>Rhabditida</taxon>
        <taxon>Tylenchina</taxon>
        <taxon>Tylenchomorpha</taxon>
        <taxon>Sphaerularioidea</taxon>
        <taxon>Anguinidae</taxon>
        <taxon>Anguininae</taxon>
        <taxon>Ditylenchus</taxon>
    </lineage>
</organism>
<dbReference type="PROSITE" id="PS00678">
    <property type="entry name" value="WD_REPEATS_1"/>
    <property type="match status" value="1"/>
</dbReference>
<dbReference type="InterPro" id="IPR001680">
    <property type="entry name" value="WD40_rpt"/>
</dbReference>
<dbReference type="PROSITE" id="PS50294">
    <property type="entry name" value="WD_REPEATS_REGION"/>
    <property type="match status" value="2"/>
</dbReference>
<sequence>MLALGFGNSTIQVNSLASDELKALKPAKELEQLDNDNDEFFEEMYRVKKRQHQLNFWVTMLLFIRFHFLVSDDCFLQVIYRTASPVWQAQFCNRDTIFAASTADQTVSLWATDKNSAIRIFSDAMADVTCLDFHPNCNYIVGGSDDRYVRVWDVLTGTCVRTFSGHKGAVKSVKVSPCGRYLVSASSEGQIAVWDMAQQKLLGTQTCEPMDYNSPIVFSRDASTMTGCGGGSSTTDVTNEPRIDPAGFAISFIPYKENINFGLLFHS</sequence>
<feature type="repeat" description="WD" evidence="3">
    <location>
        <begin position="163"/>
        <end position="204"/>
    </location>
</feature>